<organism evidence="1 2">
    <name type="scientific">Phytohabitans kaempferiae</name>
    <dbReference type="NCBI Taxonomy" id="1620943"/>
    <lineage>
        <taxon>Bacteria</taxon>
        <taxon>Bacillati</taxon>
        <taxon>Actinomycetota</taxon>
        <taxon>Actinomycetes</taxon>
        <taxon>Micromonosporales</taxon>
        <taxon>Micromonosporaceae</taxon>
    </lineage>
</organism>
<name>A0ABV6LUJ8_9ACTN</name>
<dbReference type="RefSeq" id="WP_377243407.1">
    <property type="nucleotide sequence ID" value="NZ_JBHLUH010000001.1"/>
</dbReference>
<sequence>MNMFEEYRQALLFMQVGEPVHAARILAPLVTAEPANADVRLQLALAYFASAQLKRAEAELRVLVERDPSDHYSHHVLGRTLERLHRPAEALPYLRLAAAMAPKPEYRTAADRVAAGLARARTSRR</sequence>
<dbReference type="SUPFAM" id="SSF48452">
    <property type="entry name" value="TPR-like"/>
    <property type="match status" value="1"/>
</dbReference>
<dbReference type="Gene3D" id="1.25.40.10">
    <property type="entry name" value="Tetratricopeptide repeat domain"/>
    <property type="match status" value="1"/>
</dbReference>
<dbReference type="InterPro" id="IPR011990">
    <property type="entry name" value="TPR-like_helical_dom_sf"/>
</dbReference>
<dbReference type="EMBL" id="JBHLUH010000001">
    <property type="protein sequence ID" value="MFC0526081.1"/>
    <property type="molecule type" value="Genomic_DNA"/>
</dbReference>
<accession>A0ABV6LUJ8</accession>
<proteinExistence type="predicted"/>
<dbReference type="Proteomes" id="UP001589867">
    <property type="component" value="Unassembled WGS sequence"/>
</dbReference>
<evidence type="ECO:0000313" key="2">
    <source>
        <dbReference type="Proteomes" id="UP001589867"/>
    </source>
</evidence>
<gene>
    <name evidence="1" type="ORF">ACFFIA_00165</name>
</gene>
<keyword evidence="2" id="KW-1185">Reference proteome</keyword>
<evidence type="ECO:0000313" key="1">
    <source>
        <dbReference type="EMBL" id="MFC0526081.1"/>
    </source>
</evidence>
<reference evidence="1 2" key="1">
    <citation type="submission" date="2024-09" db="EMBL/GenBank/DDBJ databases">
        <authorList>
            <person name="Sun Q."/>
            <person name="Mori K."/>
        </authorList>
    </citation>
    <scope>NUCLEOTIDE SEQUENCE [LARGE SCALE GENOMIC DNA]</scope>
    <source>
        <strain evidence="1 2">TBRC 3947</strain>
    </source>
</reference>
<dbReference type="Pfam" id="PF14559">
    <property type="entry name" value="TPR_19"/>
    <property type="match status" value="1"/>
</dbReference>
<protein>
    <submittedName>
        <fullName evidence="1">Tetratricopeptide repeat protein</fullName>
    </submittedName>
</protein>
<comment type="caution">
    <text evidence="1">The sequence shown here is derived from an EMBL/GenBank/DDBJ whole genome shotgun (WGS) entry which is preliminary data.</text>
</comment>